<sequence>MGCVASRLEEEEEVVAICRERKRQLKLAVERRYALAEAHCKYFHSLNAVAAAIKLFVARHSSPSSPFLITFPPKEGFDPSPSHSSSENVINNPMFLQQTPSETKHETVACDSCIASSSTTSESSDEEGEGEGEEGEGGREEVNEQPCEYYYMQMPMHMSMPVPPSMPSPHRDFGWDFFYPFDSMRPEVMNGYHRNSDDDLRAVREEEGIPELEEEVEREEEIEHKVVVNVEEKSNEGGGRVMSGVETADTKTVNVASENVGEQKGLAVLDTPAEGRELLEALKDIEDYFIRAYESGKGVTKMLEANRIPLHSSLEEIKESSTKLINAITWKSMSSRQSSCKSLVVQNMKDSSSWVEYKNDLFDDYGGMDSGSHLLTLGRLYAWEKKLFEEVKAGDSTRKIYEKKCAQLRNKNVRGDDELSMDKTRSDLKDLYAGILVAIRRAESISKRIQKMRDEELQPQVVELLKGLTQSWKIMLESHETQQKILSEVKYFTCPAYGKFCNQSRGLATLQLEAELHHWGMCFREYTAAQKAYVEALCGWLSKFIVPEVEFCSRSRNVSMPMPFHVNGPPLLMICNEWLTSLRKLPDKTVILALKSVVKDVKALWIQQCKEQQQKRKVDSLTKDLDRRYLGTYKLKTKMLELQVTEHTSSEEETVCEDECMMEKSDYLETLSRKLEAEKEKHYSCMQETQRMTLNGMQFGFSRVLESLTEFSKASQKMYNDLVTFSEKTENVSYIEGGCNVENCSNQNGQ</sequence>
<feature type="domain" description="DUF630" evidence="3">
    <location>
        <begin position="1"/>
        <end position="60"/>
    </location>
</feature>
<evidence type="ECO:0000259" key="3">
    <source>
        <dbReference type="Pfam" id="PF04783"/>
    </source>
</evidence>
<dbReference type="InterPro" id="IPR006867">
    <property type="entry name" value="DUF632"/>
</dbReference>
<dbReference type="EMBL" id="JAMSHJ010000006">
    <property type="protein sequence ID" value="KAI5401711.1"/>
    <property type="molecule type" value="Genomic_DNA"/>
</dbReference>
<gene>
    <name evidence="4" type="ORF">KIW84_066253</name>
</gene>
<dbReference type="PANTHER" id="PTHR21450">
    <property type="entry name" value="PROTEIN ALTERED PHOSPHATE STARVATION RESPONSE 1"/>
    <property type="match status" value="1"/>
</dbReference>
<dbReference type="OrthoDB" id="1893612at2759"/>
<dbReference type="InterPro" id="IPR006868">
    <property type="entry name" value="DUF630"/>
</dbReference>
<evidence type="ECO:0000313" key="4">
    <source>
        <dbReference type="EMBL" id="KAI5401711.1"/>
    </source>
</evidence>
<dbReference type="Gramene" id="Psat6g232560.1">
    <property type="protein sequence ID" value="Psat6g232560.1.cds"/>
    <property type="gene ID" value="Psat6g232560"/>
</dbReference>
<dbReference type="Proteomes" id="UP001058974">
    <property type="component" value="Chromosome 6"/>
</dbReference>
<accession>A0A9D4WGG1</accession>
<organism evidence="4 5">
    <name type="scientific">Pisum sativum</name>
    <name type="common">Garden pea</name>
    <name type="synonym">Lathyrus oleraceus</name>
    <dbReference type="NCBI Taxonomy" id="3888"/>
    <lineage>
        <taxon>Eukaryota</taxon>
        <taxon>Viridiplantae</taxon>
        <taxon>Streptophyta</taxon>
        <taxon>Embryophyta</taxon>
        <taxon>Tracheophyta</taxon>
        <taxon>Spermatophyta</taxon>
        <taxon>Magnoliopsida</taxon>
        <taxon>eudicotyledons</taxon>
        <taxon>Gunneridae</taxon>
        <taxon>Pentapetalae</taxon>
        <taxon>rosids</taxon>
        <taxon>fabids</taxon>
        <taxon>Fabales</taxon>
        <taxon>Fabaceae</taxon>
        <taxon>Papilionoideae</taxon>
        <taxon>50 kb inversion clade</taxon>
        <taxon>NPAAA clade</taxon>
        <taxon>Hologalegina</taxon>
        <taxon>IRL clade</taxon>
        <taxon>Fabeae</taxon>
        <taxon>Lathyrus</taxon>
    </lineage>
</organism>
<dbReference type="AlphaFoldDB" id="A0A9D4WGG1"/>
<evidence type="ECO:0008006" key="6">
    <source>
        <dbReference type="Google" id="ProtNLM"/>
    </source>
</evidence>
<dbReference type="Pfam" id="PF04782">
    <property type="entry name" value="DUF632"/>
    <property type="match status" value="1"/>
</dbReference>
<evidence type="ECO:0000259" key="2">
    <source>
        <dbReference type="Pfam" id="PF04782"/>
    </source>
</evidence>
<evidence type="ECO:0000256" key="1">
    <source>
        <dbReference type="SAM" id="MobiDB-lite"/>
    </source>
</evidence>
<name>A0A9D4WGG1_PEA</name>
<dbReference type="Gramene" id="PSAT_LOCUS28706_t1">
    <property type="protein sequence ID" value="CAL5210165.1"/>
    <property type="gene ID" value="PSAT_LOCUS28706"/>
</dbReference>
<feature type="compositionally biased region" description="Acidic residues" evidence="1">
    <location>
        <begin position="123"/>
        <end position="135"/>
    </location>
</feature>
<feature type="domain" description="DUF632" evidence="2">
    <location>
        <begin position="278"/>
        <end position="602"/>
    </location>
</feature>
<protein>
    <recommendedName>
        <fullName evidence="6">Nitrate regulatory gene2 protein</fullName>
    </recommendedName>
</protein>
<dbReference type="Pfam" id="PF04783">
    <property type="entry name" value="DUF630"/>
    <property type="match status" value="1"/>
</dbReference>
<dbReference type="PANTHER" id="PTHR21450:SF17">
    <property type="entry name" value="OS09G0542500 PROTEIN"/>
    <property type="match status" value="1"/>
</dbReference>
<dbReference type="Gramene" id="Psat06G0625300-T1">
    <property type="protein sequence ID" value="KAI5401711.1"/>
    <property type="gene ID" value="KIW84_066253"/>
</dbReference>
<evidence type="ECO:0000313" key="5">
    <source>
        <dbReference type="Proteomes" id="UP001058974"/>
    </source>
</evidence>
<comment type="caution">
    <text evidence="4">The sequence shown here is derived from an EMBL/GenBank/DDBJ whole genome shotgun (WGS) entry which is preliminary data.</text>
</comment>
<proteinExistence type="predicted"/>
<keyword evidence="5" id="KW-1185">Reference proteome</keyword>
<feature type="region of interest" description="Disordered" evidence="1">
    <location>
        <begin position="114"/>
        <end position="142"/>
    </location>
</feature>
<reference evidence="4 5" key="1">
    <citation type="journal article" date="2022" name="Nat. Genet.">
        <title>Improved pea reference genome and pan-genome highlight genomic features and evolutionary characteristics.</title>
        <authorList>
            <person name="Yang T."/>
            <person name="Liu R."/>
            <person name="Luo Y."/>
            <person name="Hu S."/>
            <person name="Wang D."/>
            <person name="Wang C."/>
            <person name="Pandey M.K."/>
            <person name="Ge S."/>
            <person name="Xu Q."/>
            <person name="Li N."/>
            <person name="Li G."/>
            <person name="Huang Y."/>
            <person name="Saxena R.K."/>
            <person name="Ji Y."/>
            <person name="Li M."/>
            <person name="Yan X."/>
            <person name="He Y."/>
            <person name="Liu Y."/>
            <person name="Wang X."/>
            <person name="Xiang C."/>
            <person name="Varshney R.K."/>
            <person name="Ding H."/>
            <person name="Gao S."/>
            <person name="Zong X."/>
        </authorList>
    </citation>
    <scope>NUCLEOTIDE SEQUENCE [LARGE SCALE GENOMIC DNA]</scope>
    <source>
        <strain evidence="4 5">cv. Zhongwan 6</strain>
    </source>
</reference>